<keyword evidence="2" id="KW-1185">Reference proteome</keyword>
<dbReference type="SUPFAM" id="SSF53613">
    <property type="entry name" value="Ribokinase-like"/>
    <property type="match status" value="1"/>
</dbReference>
<sequence length="331" mass="38643">MNSNNNSKKVLVIGEALVNFDSDKYLFNETNNFNVKIAGSSTIVAANIGRLTKDVRILTILDQNNLFYSKIIDFFSLNHVQSYTVNYEGRVGALYTNNSQDKNKSRFYDISNTSFSASEGLSFELRKLIDESISHIYISMIDIYRNRNLKNTWLTLLRYAKNQGLSVSINLNYSPDIFKNFSEFTRLCQEFLEYCDYVYGYIDLVFEKDNTEIEVDRYSFKRKAEVFLQTYKNVKALHCLQITQNSTNKFINAFSYFNSDVTESPKIKIDNYDHYLEEAFIGAHLSAYNSERPLVEALHFALKATYFKSLYYANNNLSYFYEIENYIIKTK</sequence>
<gene>
    <name evidence="1" type="ORF">V2E24_00605</name>
</gene>
<dbReference type="Proteomes" id="UP001344817">
    <property type="component" value="Unassembled WGS sequence"/>
</dbReference>
<comment type="caution">
    <text evidence="1">The sequence shown here is derived from an EMBL/GenBank/DDBJ whole genome shotgun (WGS) entry which is preliminary data.</text>
</comment>
<organism evidence="1 2">
    <name type="scientific">Mycoplasmopsis ciconiae</name>
    <dbReference type="NCBI Taxonomy" id="561067"/>
    <lineage>
        <taxon>Bacteria</taxon>
        <taxon>Bacillati</taxon>
        <taxon>Mycoplasmatota</taxon>
        <taxon>Mycoplasmoidales</taxon>
        <taxon>Metamycoplasmataceae</taxon>
        <taxon>Mycoplasmopsis</taxon>
    </lineage>
</organism>
<dbReference type="Gene3D" id="3.40.1190.20">
    <property type="match status" value="1"/>
</dbReference>
<name>A0ABU7MKM8_9BACT</name>
<evidence type="ECO:0008006" key="3">
    <source>
        <dbReference type="Google" id="ProtNLM"/>
    </source>
</evidence>
<protein>
    <recommendedName>
        <fullName evidence="3">Carbohydrate kinase PfkB domain-containing protein</fullName>
    </recommendedName>
</protein>
<evidence type="ECO:0000313" key="1">
    <source>
        <dbReference type="EMBL" id="MEE3928077.1"/>
    </source>
</evidence>
<dbReference type="RefSeq" id="WP_330500492.1">
    <property type="nucleotide sequence ID" value="NZ_JAZDWZ010000001.1"/>
</dbReference>
<accession>A0ABU7MKM8</accession>
<evidence type="ECO:0000313" key="2">
    <source>
        <dbReference type="Proteomes" id="UP001344817"/>
    </source>
</evidence>
<dbReference type="EMBL" id="JAZDWZ010000001">
    <property type="protein sequence ID" value="MEE3928077.1"/>
    <property type="molecule type" value="Genomic_DNA"/>
</dbReference>
<dbReference type="InterPro" id="IPR029056">
    <property type="entry name" value="Ribokinase-like"/>
</dbReference>
<proteinExistence type="predicted"/>
<reference evidence="1" key="1">
    <citation type="submission" date="2024-01" db="EMBL/GenBank/DDBJ databases">
        <title>Genome sequence of Mycoplasma ciconiae type strain DSM 25251.</title>
        <authorList>
            <person name="Spergser J."/>
        </authorList>
    </citation>
    <scope>NUCLEOTIDE SEQUENCE [LARGE SCALE GENOMIC DNA]</scope>
    <source>
        <strain evidence="1">DSM 25251</strain>
    </source>
</reference>